<keyword evidence="2" id="KW-1185">Reference proteome</keyword>
<dbReference type="KEGG" id="camu:CA2015_0534"/>
<organism evidence="1 2">
    <name type="scientific">Cyclobacterium amurskyense</name>
    <dbReference type="NCBI Taxonomy" id="320787"/>
    <lineage>
        <taxon>Bacteria</taxon>
        <taxon>Pseudomonadati</taxon>
        <taxon>Bacteroidota</taxon>
        <taxon>Cytophagia</taxon>
        <taxon>Cytophagales</taxon>
        <taxon>Cyclobacteriaceae</taxon>
        <taxon>Cyclobacterium</taxon>
    </lineage>
</organism>
<sequence>MFRIKSKITVYSFVNKDAMTQSYWALFLVNYSAYFNQHIPLVQQNLVTQIKYILGLGAYFQLSIKRH</sequence>
<reference evidence="1 2" key="1">
    <citation type="submission" date="2015-07" db="EMBL/GenBank/DDBJ databases">
        <authorList>
            <person name="Kim K.M."/>
        </authorList>
    </citation>
    <scope>NUCLEOTIDE SEQUENCE [LARGE SCALE GENOMIC DNA]</scope>
    <source>
        <strain evidence="1 2">KCTC 12363</strain>
    </source>
</reference>
<gene>
    <name evidence="1" type="ORF">CA2015_0534</name>
</gene>
<name>A0A0H4P6G1_9BACT</name>
<protein>
    <submittedName>
        <fullName evidence="1">Uncharacterized protein</fullName>
    </submittedName>
</protein>
<dbReference type="EMBL" id="CP012040">
    <property type="protein sequence ID" value="AKP50001.1"/>
    <property type="molecule type" value="Genomic_DNA"/>
</dbReference>
<dbReference type="AlphaFoldDB" id="A0A0H4P6G1"/>
<evidence type="ECO:0000313" key="2">
    <source>
        <dbReference type="Proteomes" id="UP000036520"/>
    </source>
</evidence>
<evidence type="ECO:0000313" key="1">
    <source>
        <dbReference type="EMBL" id="AKP50001.1"/>
    </source>
</evidence>
<proteinExistence type="predicted"/>
<accession>A0A0H4P6G1</accession>
<dbReference type="Proteomes" id="UP000036520">
    <property type="component" value="Chromosome"/>
</dbReference>